<keyword evidence="6 9" id="KW-0418">Kinase</keyword>
<dbReference type="Proteomes" id="UP000295361">
    <property type="component" value="Unassembled WGS sequence"/>
</dbReference>
<feature type="binding site" description="in other chain" evidence="9">
    <location>
        <begin position="175"/>
        <end position="177"/>
    </location>
    <ligand>
        <name>substrate</name>
        <note>ligand shared between dimeric partners</note>
    </ligand>
</feature>
<dbReference type="Pfam" id="PF00365">
    <property type="entry name" value="PFK"/>
    <property type="match status" value="1"/>
</dbReference>
<evidence type="ECO:0000256" key="5">
    <source>
        <dbReference type="ARBA" id="ARBA00022723"/>
    </source>
</evidence>
<keyword evidence="5 9" id="KW-0479">Metal-binding</keyword>
<name>A0A4R6QKT2_9BURK</name>
<dbReference type="InterPro" id="IPR015912">
    <property type="entry name" value="Phosphofructokinase_CS"/>
</dbReference>
<keyword evidence="9" id="KW-0067">ATP-binding</keyword>
<dbReference type="OrthoDB" id="9802503at2"/>
<organism evidence="11 12">
    <name type="scientific">Roseateles toxinivorans</name>
    <dbReference type="NCBI Taxonomy" id="270368"/>
    <lineage>
        <taxon>Bacteria</taxon>
        <taxon>Pseudomonadati</taxon>
        <taxon>Pseudomonadota</taxon>
        <taxon>Betaproteobacteria</taxon>
        <taxon>Burkholderiales</taxon>
        <taxon>Sphaerotilaceae</taxon>
        <taxon>Roseateles</taxon>
    </lineage>
</organism>
<keyword evidence="8 9" id="KW-0324">Glycolysis</keyword>
<dbReference type="SUPFAM" id="SSF53784">
    <property type="entry name" value="Phosphofructokinase"/>
    <property type="match status" value="1"/>
</dbReference>
<dbReference type="UniPathway" id="UPA00109">
    <property type="reaction ID" value="UER00182"/>
</dbReference>
<comment type="subcellular location">
    <subcellularLocation>
        <location evidence="9">Cytoplasm</location>
    </subcellularLocation>
</comment>
<dbReference type="FunCoup" id="A0A4R6QKT2">
    <property type="interactions" value="564"/>
</dbReference>
<comment type="similarity">
    <text evidence="9">Belongs to the phosphofructokinase type A (PFKA) family. Mixed-substrate PFK group III subfamily.</text>
</comment>
<evidence type="ECO:0000256" key="9">
    <source>
        <dbReference type="HAMAP-Rule" id="MF_01976"/>
    </source>
</evidence>
<keyword evidence="7 9" id="KW-0460">Magnesium</keyword>
<proteinExistence type="inferred from homology"/>
<dbReference type="InterPro" id="IPR012003">
    <property type="entry name" value="ATP_PFK_prok-type"/>
</dbReference>
<dbReference type="InterPro" id="IPR035966">
    <property type="entry name" value="PKF_sf"/>
</dbReference>
<comment type="pathway">
    <text evidence="2 9">Carbohydrate degradation; glycolysis; D-glyceraldehyde 3-phosphate and glycerone phosphate from D-glucose: step 3/4.</text>
</comment>
<dbReference type="PROSITE" id="PS00433">
    <property type="entry name" value="PHOSPHOFRUCTOKINASE"/>
    <property type="match status" value="1"/>
</dbReference>
<evidence type="ECO:0000256" key="1">
    <source>
        <dbReference type="ARBA" id="ARBA00001946"/>
    </source>
</evidence>
<keyword evidence="3 9" id="KW-0963">Cytoplasm</keyword>
<dbReference type="GO" id="GO:0005524">
    <property type="term" value="F:ATP binding"/>
    <property type="evidence" value="ECO:0007669"/>
    <property type="project" value="UniProtKB-KW"/>
</dbReference>
<feature type="binding site" description="in other chain" evidence="9">
    <location>
        <position position="227"/>
    </location>
    <ligand>
        <name>substrate</name>
        <note>ligand shared between dimeric partners</note>
    </ligand>
</feature>
<evidence type="ECO:0000259" key="10">
    <source>
        <dbReference type="Pfam" id="PF00365"/>
    </source>
</evidence>
<feature type="site" description="Important for substrate specificity; cannot use PPi as phosphoryl donor" evidence="9">
    <location>
        <position position="110"/>
    </location>
</feature>
<dbReference type="Gene3D" id="3.40.50.450">
    <property type="match status" value="1"/>
</dbReference>
<feature type="binding site" evidence="9">
    <location>
        <begin position="73"/>
        <end position="74"/>
    </location>
    <ligand>
        <name>ATP</name>
        <dbReference type="ChEBI" id="CHEBI:30616"/>
    </ligand>
</feature>
<feature type="binding site" evidence="9">
    <location>
        <position position="168"/>
    </location>
    <ligand>
        <name>substrate</name>
        <note>ligand shared between dimeric partners</note>
    </ligand>
</feature>
<feature type="binding site" description="in other chain" evidence="9">
    <location>
        <begin position="131"/>
        <end position="133"/>
    </location>
    <ligand>
        <name>substrate</name>
        <note>ligand shared between dimeric partners</note>
    </ligand>
</feature>
<sequence length="353" mass="36572">MHIGILTGGGDCPGLNAVIRAVTLALLNQGAARVTGIRRGFLGLLTRDVVKLDEAAVAGILAQGGTMLGTHNRCDPFHYFGAGGADVSAQAMAYVRELGLDALVAIGGDGTMTIAQRFAALGLPVVGVPKTIDNDICHNERSFGFDSAVAVVAEALDRLDTTARSHGRVMIVETMGRYAGWIALEGGLAGGAQVILLPELPYRLEAVAEVCRQREASQGYTLICIAEGAKAQGGGLTVARTLADSPDPLRLGGVGAVLAQQLQPLVQSEVRSTLLGHVQRGGSPTPFDRVLATRFGYAAAQRVLRREWGCMVALAGAEIVSVPLETVAGCSRPVPADHELLAAARGLGISLGV</sequence>
<feature type="binding site" description="in other chain" evidence="9">
    <location>
        <begin position="277"/>
        <end position="280"/>
    </location>
    <ligand>
        <name>substrate</name>
        <note>ligand shared between dimeric partners</note>
    </ligand>
</feature>
<dbReference type="AlphaFoldDB" id="A0A4R6QKT2"/>
<dbReference type="Gene3D" id="3.40.50.460">
    <property type="entry name" value="Phosphofructokinase domain"/>
    <property type="match status" value="1"/>
</dbReference>
<protein>
    <recommendedName>
        <fullName evidence="9">ATP-dependent 6-phosphofructokinase</fullName>
        <shortName evidence="9">ATP-PFK</shortName>
        <shortName evidence="9">Phosphofructokinase</shortName>
        <ecNumber evidence="9">2.7.1.11</ecNumber>
    </recommendedName>
    <alternativeName>
        <fullName evidence="9">Phosphohexokinase</fullName>
    </alternativeName>
</protein>
<gene>
    <name evidence="9" type="primary">pfkA</name>
    <name evidence="11" type="ORF">DES47_105256</name>
</gene>
<feature type="binding site" evidence="9">
    <location>
        <position position="109"/>
    </location>
    <ligand>
        <name>Mg(2+)</name>
        <dbReference type="ChEBI" id="CHEBI:18420"/>
        <note>catalytic</note>
    </ligand>
</feature>
<accession>A0A4R6QKT2</accession>
<evidence type="ECO:0000256" key="7">
    <source>
        <dbReference type="ARBA" id="ARBA00022842"/>
    </source>
</evidence>
<dbReference type="InterPro" id="IPR022953">
    <property type="entry name" value="ATP_PFK"/>
</dbReference>
<dbReference type="GO" id="GO:0030388">
    <property type="term" value="P:fructose 1,6-bisphosphate metabolic process"/>
    <property type="evidence" value="ECO:0007669"/>
    <property type="project" value="TreeGrafter"/>
</dbReference>
<dbReference type="GO" id="GO:0046872">
    <property type="term" value="F:metal ion binding"/>
    <property type="evidence" value="ECO:0007669"/>
    <property type="project" value="UniProtKB-KW"/>
</dbReference>
<keyword evidence="12" id="KW-1185">Reference proteome</keyword>
<dbReference type="GO" id="GO:0003872">
    <property type="term" value="F:6-phosphofructokinase activity"/>
    <property type="evidence" value="ECO:0007669"/>
    <property type="project" value="UniProtKB-UniRule"/>
</dbReference>
<keyword evidence="4 9" id="KW-0808">Transferase</keyword>
<dbReference type="InterPro" id="IPR012829">
    <property type="entry name" value="Phosphofructokinase_III"/>
</dbReference>
<dbReference type="GO" id="GO:0061621">
    <property type="term" value="P:canonical glycolysis"/>
    <property type="evidence" value="ECO:0007669"/>
    <property type="project" value="TreeGrafter"/>
</dbReference>
<dbReference type="InterPro" id="IPR000023">
    <property type="entry name" value="Phosphofructokinase_dom"/>
</dbReference>
<dbReference type="PRINTS" id="PR00476">
    <property type="entry name" value="PHFRCTKINASE"/>
</dbReference>
<evidence type="ECO:0000313" key="11">
    <source>
        <dbReference type="EMBL" id="TDP63252.1"/>
    </source>
</evidence>
<evidence type="ECO:0000256" key="6">
    <source>
        <dbReference type="ARBA" id="ARBA00022777"/>
    </source>
</evidence>
<evidence type="ECO:0000256" key="4">
    <source>
        <dbReference type="ARBA" id="ARBA00022679"/>
    </source>
</evidence>
<evidence type="ECO:0000256" key="8">
    <source>
        <dbReference type="ARBA" id="ARBA00023152"/>
    </source>
</evidence>
<dbReference type="GO" id="GO:0042802">
    <property type="term" value="F:identical protein binding"/>
    <property type="evidence" value="ECO:0007669"/>
    <property type="project" value="TreeGrafter"/>
</dbReference>
<feature type="binding site" evidence="9">
    <location>
        <position position="10"/>
    </location>
    <ligand>
        <name>ATP</name>
        <dbReference type="ChEBI" id="CHEBI:30616"/>
    </ligand>
</feature>
<dbReference type="PANTHER" id="PTHR13697">
    <property type="entry name" value="PHOSPHOFRUCTOKINASE"/>
    <property type="match status" value="1"/>
</dbReference>
<evidence type="ECO:0000256" key="2">
    <source>
        <dbReference type="ARBA" id="ARBA00004679"/>
    </source>
</evidence>
<evidence type="ECO:0000256" key="3">
    <source>
        <dbReference type="ARBA" id="ARBA00022490"/>
    </source>
</evidence>
<dbReference type="GO" id="GO:0070095">
    <property type="term" value="F:fructose-6-phosphate binding"/>
    <property type="evidence" value="ECO:0007669"/>
    <property type="project" value="TreeGrafter"/>
</dbReference>
<dbReference type="EMBL" id="SNXS01000005">
    <property type="protein sequence ID" value="TDP63252.1"/>
    <property type="molecule type" value="Genomic_DNA"/>
</dbReference>
<dbReference type="PIRSF" id="PIRSF000532">
    <property type="entry name" value="ATP_PFK_prok"/>
    <property type="match status" value="1"/>
</dbReference>
<dbReference type="GO" id="GO:0016208">
    <property type="term" value="F:AMP binding"/>
    <property type="evidence" value="ECO:0007669"/>
    <property type="project" value="TreeGrafter"/>
</dbReference>
<dbReference type="GO" id="GO:0047334">
    <property type="term" value="F:diphosphate-fructose-6-phosphate 1-phosphotransferase activity"/>
    <property type="evidence" value="ECO:0007669"/>
    <property type="project" value="InterPro"/>
</dbReference>
<feature type="binding site" evidence="9">
    <location>
        <position position="271"/>
    </location>
    <ligand>
        <name>substrate</name>
        <note>ligand shared between dimeric partners</note>
    </ligand>
</feature>
<dbReference type="HAMAP" id="MF_01976">
    <property type="entry name" value="Phosphofructokinase_III"/>
    <property type="match status" value="1"/>
</dbReference>
<comment type="caution">
    <text evidence="11">The sequence shown here is derived from an EMBL/GenBank/DDBJ whole genome shotgun (WGS) entry which is preliminary data.</text>
</comment>
<dbReference type="RefSeq" id="WP_133702431.1">
    <property type="nucleotide sequence ID" value="NZ_SNXS01000005.1"/>
</dbReference>
<comment type="caution">
    <text evidence="9">Lacks conserved residue(s) required for the propagation of feature annotation.</text>
</comment>
<keyword evidence="9" id="KW-0547">Nucleotide-binding</keyword>
<dbReference type="EC" id="2.7.1.11" evidence="9"/>
<dbReference type="GO" id="GO:0048029">
    <property type="term" value="F:monosaccharide binding"/>
    <property type="evidence" value="ECO:0007669"/>
    <property type="project" value="TreeGrafter"/>
</dbReference>
<dbReference type="NCBIfam" id="NF002872">
    <property type="entry name" value="PRK03202.1"/>
    <property type="match status" value="1"/>
</dbReference>
<dbReference type="InParanoid" id="A0A4R6QKT2"/>
<feature type="active site" description="Proton acceptor" evidence="9">
    <location>
        <position position="133"/>
    </location>
</feature>
<dbReference type="GO" id="GO:0005945">
    <property type="term" value="C:6-phosphofructokinase complex"/>
    <property type="evidence" value="ECO:0007669"/>
    <property type="project" value="TreeGrafter"/>
</dbReference>
<dbReference type="GO" id="GO:0006002">
    <property type="term" value="P:fructose 6-phosphate metabolic process"/>
    <property type="evidence" value="ECO:0007669"/>
    <property type="project" value="InterPro"/>
</dbReference>
<reference evidence="11 12" key="1">
    <citation type="submission" date="2019-03" db="EMBL/GenBank/DDBJ databases">
        <title>Genomic Encyclopedia of Type Strains, Phase IV (KMG-IV): sequencing the most valuable type-strain genomes for metagenomic binning, comparative biology and taxonomic classification.</title>
        <authorList>
            <person name="Goeker M."/>
        </authorList>
    </citation>
    <scope>NUCLEOTIDE SEQUENCE [LARGE SCALE GENOMIC DNA]</scope>
    <source>
        <strain evidence="11 12">DSM 16998</strain>
    </source>
</reference>
<comment type="function">
    <text evidence="9">Catalyzes the phosphorylation of D-fructose 6-phosphate to fructose 1,6-bisphosphate by ATP, the first committing step of glycolysis.</text>
</comment>
<dbReference type="PANTHER" id="PTHR13697:SF52">
    <property type="entry name" value="ATP-DEPENDENT 6-PHOSPHOFRUCTOKINASE 3"/>
    <property type="match status" value="1"/>
</dbReference>
<comment type="subunit">
    <text evidence="9">Homodimer or homotetramer.</text>
</comment>
<comment type="catalytic activity">
    <reaction evidence="9">
        <text>beta-D-fructose 6-phosphate + ATP = beta-D-fructose 1,6-bisphosphate + ADP + H(+)</text>
        <dbReference type="Rhea" id="RHEA:16109"/>
        <dbReference type="ChEBI" id="CHEBI:15378"/>
        <dbReference type="ChEBI" id="CHEBI:30616"/>
        <dbReference type="ChEBI" id="CHEBI:32966"/>
        <dbReference type="ChEBI" id="CHEBI:57634"/>
        <dbReference type="ChEBI" id="CHEBI:456216"/>
        <dbReference type="EC" id="2.7.1.11"/>
    </reaction>
</comment>
<comment type="cofactor">
    <cofactor evidence="1 9">
        <name>Mg(2+)</name>
        <dbReference type="ChEBI" id="CHEBI:18420"/>
    </cofactor>
</comment>
<feature type="domain" description="Phosphofructokinase" evidence="10">
    <location>
        <begin position="3"/>
        <end position="301"/>
    </location>
</feature>
<evidence type="ECO:0000313" key="12">
    <source>
        <dbReference type="Proteomes" id="UP000295361"/>
    </source>
</evidence>
<feature type="binding site" evidence="9">
    <location>
        <begin position="108"/>
        <end position="111"/>
    </location>
    <ligand>
        <name>ATP</name>
        <dbReference type="ChEBI" id="CHEBI:30616"/>
    </ligand>
</feature>